<dbReference type="InterPro" id="IPR006094">
    <property type="entry name" value="Oxid_FAD_bind_N"/>
</dbReference>
<dbReference type="InterPro" id="IPR050416">
    <property type="entry name" value="FAD-linked_Oxidoreductase"/>
</dbReference>
<organism evidence="6 7">
    <name type="scientific">Xylaria bambusicola</name>
    <dbReference type="NCBI Taxonomy" id="326684"/>
    <lineage>
        <taxon>Eukaryota</taxon>
        <taxon>Fungi</taxon>
        <taxon>Dikarya</taxon>
        <taxon>Ascomycota</taxon>
        <taxon>Pezizomycotina</taxon>
        <taxon>Sordariomycetes</taxon>
        <taxon>Xylariomycetidae</taxon>
        <taxon>Xylariales</taxon>
        <taxon>Xylariaceae</taxon>
        <taxon>Xylaria</taxon>
    </lineage>
</organism>
<dbReference type="PROSITE" id="PS51387">
    <property type="entry name" value="FAD_PCMH"/>
    <property type="match status" value="1"/>
</dbReference>
<proteinExistence type="inferred from homology"/>
<dbReference type="InterPro" id="IPR036318">
    <property type="entry name" value="FAD-bd_PCMH-like_sf"/>
</dbReference>
<keyword evidence="7" id="KW-1185">Reference proteome</keyword>
<keyword evidence="4" id="KW-0560">Oxidoreductase</keyword>
<name>A0AAN7UBG7_9PEZI</name>
<dbReference type="InterPro" id="IPR016166">
    <property type="entry name" value="FAD-bd_PCMH"/>
</dbReference>
<keyword evidence="2" id="KW-0285">Flavoprotein</keyword>
<dbReference type="PANTHER" id="PTHR42973:SF15">
    <property type="entry name" value="FAD-BINDING PCMH-TYPE DOMAIN-CONTAINING PROTEIN"/>
    <property type="match status" value="1"/>
</dbReference>
<accession>A0AAN7UBG7</accession>
<dbReference type="GO" id="GO:0071949">
    <property type="term" value="F:FAD binding"/>
    <property type="evidence" value="ECO:0007669"/>
    <property type="project" value="InterPro"/>
</dbReference>
<gene>
    <name evidence="6" type="ORF">RRF57_001184</name>
</gene>
<dbReference type="SUPFAM" id="SSF56176">
    <property type="entry name" value="FAD-binding/transporter-associated domain-like"/>
    <property type="match status" value="1"/>
</dbReference>
<reference evidence="6 7" key="1">
    <citation type="submission" date="2023-10" db="EMBL/GenBank/DDBJ databases">
        <title>Draft genome sequence of Xylaria bambusicola isolate GMP-LS, the root and basal stem rot pathogen of sugarcane in Indonesia.</title>
        <authorList>
            <person name="Selvaraj P."/>
            <person name="Muralishankar V."/>
            <person name="Muruganantham S."/>
            <person name="Sp S."/>
            <person name="Haryani S."/>
            <person name="Lau K.J.X."/>
            <person name="Naqvi N.I."/>
        </authorList>
    </citation>
    <scope>NUCLEOTIDE SEQUENCE [LARGE SCALE GENOMIC DNA]</scope>
    <source>
        <strain evidence="6">GMP-LS</strain>
    </source>
</reference>
<evidence type="ECO:0000313" key="7">
    <source>
        <dbReference type="Proteomes" id="UP001305414"/>
    </source>
</evidence>
<comment type="caution">
    <text evidence="6">The sequence shown here is derived from an EMBL/GenBank/DDBJ whole genome shotgun (WGS) entry which is preliminary data.</text>
</comment>
<dbReference type="Pfam" id="PF08031">
    <property type="entry name" value="BBE"/>
    <property type="match status" value="1"/>
</dbReference>
<dbReference type="EMBL" id="JAWHQM010000002">
    <property type="protein sequence ID" value="KAK5625468.1"/>
    <property type="molecule type" value="Genomic_DNA"/>
</dbReference>
<dbReference type="PANTHER" id="PTHR42973">
    <property type="entry name" value="BINDING OXIDOREDUCTASE, PUTATIVE (AFU_ORTHOLOGUE AFUA_1G17690)-RELATED"/>
    <property type="match status" value="1"/>
</dbReference>
<evidence type="ECO:0000256" key="1">
    <source>
        <dbReference type="ARBA" id="ARBA00005466"/>
    </source>
</evidence>
<evidence type="ECO:0000256" key="4">
    <source>
        <dbReference type="ARBA" id="ARBA00023002"/>
    </source>
</evidence>
<dbReference type="AlphaFoldDB" id="A0AAN7UBG7"/>
<keyword evidence="3" id="KW-0274">FAD</keyword>
<dbReference type="Gene3D" id="3.40.462.20">
    <property type="match status" value="1"/>
</dbReference>
<evidence type="ECO:0000313" key="6">
    <source>
        <dbReference type="EMBL" id="KAK5625468.1"/>
    </source>
</evidence>
<dbReference type="Proteomes" id="UP001305414">
    <property type="component" value="Unassembled WGS sequence"/>
</dbReference>
<dbReference type="Pfam" id="PF01565">
    <property type="entry name" value="FAD_binding_4"/>
    <property type="match status" value="1"/>
</dbReference>
<dbReference type="Gene3D" id="3.30.465.10">
    <property type="match status" value="1"/>
</dbReference>
<comment type="similarity">
    <text evidence="1">Belongs to the oxygen-dependent FAD-linked oxidoreductase family.</text>
</comment>
<protein>
    <recommendedName>
        <fullName evidence="5">FAD-binding PCMH-type domain-containing protein</fullName>
    </recommendedName>
</protein>
<evidence type="ECO:0000256" key="3">
    <source>
        <dbReference type="ARBA" id="ARBA00022827"/>
    </source>
</evidence>
<evidence type="ECO:0000259" key="5">
    <source>
        <dbReference type="PROSITE" id="PS51387"/>
    </source>
</evidence>
<dbReference type="InterPro" id="IPR016169">
    <property type="entry name" value="FAD-bd_PCMH_sub2"/>
</dbReference>
<dbReference type="InterPro" id="IPR012951">
    <property type="entry name" value="BBE"/>
</dbReference>
<feature type="domain" description="FAD-binding PCMH-type" evidence="5">
    <location>
        <begin position="87"/>
        <end position="259"/>
    </location>
</feature>
<evidence type="ECO:0000256" key="2">
    <source>
        <dbReference type="ARBA" id="ARBA00022630"/>
    </source>
</evidence>
<sequence length="524" mass="57920">MFRRVVVWCNKSPLVRAFLGDEPAQTPTYQDKNPTICTVRYLNNPHSQSARNMVNSDIQNVGGLQGLETKTPLDPDWELYSSTYNRRVPVIPKIVILPATTEQVSQAVCWAAACGLKVQARSGGHSYASHSSGGVDGSVVIDLRKLQNIELGQDGIVRVGGGVRLGNLDRVIWKGGRAIAHGTCPTVGIGGHFTHGGFGVTSRAWGLSMDQILRLDVVMADGQIVQASEMENNDLFMAMRGAADSFGIAVNFYIRTQEAPKTIIKWSVDLPQATKTVNSAVETFQYLQDFVNDASKVDRNLNMVIFLSYDRFTVEGTYLGSALQFHDTVLMPLLQGCPAKEGHSASYNAVDWIMLLQQLADGQDLDVSPNHKERLMFFAKSVAVSSPGLSRDELKTYFRCLLSEGQSTSIGYFVGIQLYGGADSQITANTMRDAYGHRDAMWMFQHYGFVNDETFPDEGIRFINNLNQALGSRHGASNNYADPTMERDEAHKLYYGEKLELLMKLKGMLDPHDVFSHPQSIGKK</sequence>
<dbReference type="GO" id="GO:0016491">
    <property type="term" value="F:oxidoreductase activity"/>
    <property type="evidence" value="ECO:0007669"/>
    <property type="project" value="UniProtKB-KW"/>
</dbReference>